<dbReference type="EMBL" id="OBQD01000003">
    <property type="protein sequence ID" value="SOC37054.1"/>
    <property type="molecule type" value="Genomic_DNA"/>
</dbReference>
<accession>A0A285U528</accession>
<protein>
    <submittedName>
        <fullName evidence="1">Uncharacterized protein DUF932</fullName>
    </submittedName>
</protein>
<evidence type="ECO:0000313" key="2">
    <source>
        <dbReference type="Proteomes" id="UP000219167"/>
    </source>
</evidence>
<dbReference type="Pfam" id="PF06067">
    <property type="entry name" value="DUF932"/>
    <property type="match status" value="1"/>
</dbReference>
<evidence type="ECO:0000313" key="1">
    <source>
        <dbReference type="EMBL" id="SOC37054.1"/>
    </source>
</evidence>
<keyword evidence="2" id="KW-1185">Reference proteome</keyword>
<proteinExistence type="predicted"/>
<dbReference type="InterPro" id="IPR026325">
    <property type="entry name" value="DUF932"/>
</dbReference>
<dbReference type="Proteomes" id="UP000219167">
    <property type="component" value="Unassembled WGS sequence"/>
</dbReference>
<dbReference type="OrthoDB" id="7215872at2"/>
<organism evidence="1 2">
    <name type="scientific">Rhizobium subbaraonis</name>
    <dbReference type="NCBI Taxonomy" id="908946"/>
    <lineage>
        <taxon>Bacteria</taxon>
        <taxon>Pseudomonadati</taxon>
        <taxon>Pseudomonadota</taxon>
        <taxon>Alphaproteobacteria</taxon>
        <taxon>Hyphomicrobiales</taxon>
        <taxon>Rhizobiaceae</taxon>
        <taxon>Rhizobium/Agrobacterium group</taxon>
        <taxon>Rhizobium</taxon>
    </lineage>
</organism>
<name>A0A285U528_9HYPH</name>
<reference evidence="1 2" key="1">
    <citation type="submission" date="2017-08" db="EMBL/GenBank/DDBJ databases">
        <authorList>
            <person name="de Groot N.N."/>
        </authorList>
    </citation>
    <scope>NUCLEOTIDE SEQUENCE [LARGE SCALE GENOMIC DNA]</scope>
    <source>
        <strain evidence="1 2">JC85</strain>
    </source>
</reference>
<sequence length="391" mass="43384">MHSTAFKVGNFDKGIMRTDLTRQWMARPADQRFLSLSSLKSSVLARAERSATLTIDTRKIDVIAPSAPNTAAEMHDLWLGLPGGDQIAPSHWSFGQLCSLAKAPASHYRTLPSQITADALAYGLRYNRNADEVKLYSSDQSLLAATGPDYGRIFDHEVVDAVMQVAGDGIGDTRWKVPGVLDWGSMTYNPEHPISLDTTTLFASDRDVFIFLVDDRNPVEVGKLPSGDPDLMFRGFYITNSEVGSGSLRLAAFYLRAVCCNRIMWGVEGFEEITMRHSKHAPSRFMEQARPALKSFADGSARKLVEGVEKAKAAKIAADDDEALAFLSSRDFSRKRALEIMETVEREEGRKARTAWDFAQGISAFARNVANNDDRVQIEVEARRILDKVSR</sequence>
<dbReference type="AlphaFoldDB" id="A0A285U528"/>
<gene>
    <name evidence="1" type="ORF">SAMN05892877_103398</name>
</gene>